<evidence type="ECO:0000313" key="4">
    <source>
        <dbReference type="Proteomes" id="UP000007350"/>
    </source>
</evidence>
<sequence>MFVSCFFFSYFFYLLFFFLPLKTMDVSAFLKEFKRARKESGDGVPVDGEESAGAAGVTNAFLQNATKSGRILSQDDSGESEQSISDCDEERAPPSCLGSKRQRYDAFWRRAQEGGVGRTRESFTEMKTYRTNQSLKMDSSIPNATIRRITHSIPSRAAAKGGGASTVNKLRDELLRKKNSLSQSLVMREHTGSRFVDDSRDCALSTCAEDFLVCVDDLIAPENTAMDQSPFLIEDRAAQLQAKNEGDVDTVITKNITEQQQSSPLPPPVEVEVCHEKSRTERVSLFARAKMYSSATAPVLNRESEVLNTRKFLK</sequence>
<evidence type="ECO:0000256" key="2">
    <source>
        <dbReference type="SAM" id="Phobius"/>
    </source>
</evidence>
<keyword evidence="2" id="KW-0812">Transmembrane</keyword>
<name>K2MTW2_TRYCR</name>
<gene>
    <name evidence="3" type="ORF">MOQ_001116</name>
</gene>
<evidence type="ECO:0000313" key="3">
    <source>
        <dbReference type="EMBL" id="EKF38678.1"/>
    </source>
</evidence>
<feature type="transmembrane region" description="Helical" evidence="2">
    <location>
        <begin position="6"/>
        <end position="30"/>
    </location>
</feature>
<keyword evidence="2" id="KW-0472">Membrane</keyword>
<dbReference type="OrthoDB" id="248478at2759"/>
<feature type="region of interest" description="Disordered" evidence="1">
    <location>
        <begin position="71"/>
        <end position="98"/>
    </location>
</feature>
<proteinExistence type="predicted"/>
<organism evidence="3 4">
    <name type="scientific">Trypanosoma cruzi marinkellei</name>
    <dbReference type="NCBI Taxonomy" id="85056"/>
    <lineage>
        <taxon>Eukaryota</taxon>
        <taxon>Discoba</taxon>
        <taxon>Euglenozoa</taxon>
        <taxon>Kinetoplastea</taxon>
        <taxon>Metakinetoplastina</taxon>
        <taxon>Trypanosomatida</taxon>
        <taxon>Trypanosomatidae</taxon>
        <taxon>Trypanosoma</taxon>
        <taxon>Schizotrypanum</taxon>
    </lineage>
</organism>
<comment type="caution">
    <text evidence="3">The sequence shown here is derived from an EMBL/GenBank/DDBJ whole genome shotgun (WGS) entry which is preliminary data.</text>
</comment>
<accession>K2MTW2</accession>
<keyword evidence="4" id="KW-1185">Reference proteome</keyword>
<keyword evidence="2" id="KW-1133">Transmembrane helix</keyword>
<evidence type="ECO:0000256" key="1">
    <source>
        <dbReference type="SAM" id="MobiDB-lite"/>
    </source>
</evidence>
<reference evidence="3 4" key="1">
    <citation type="journal article" date="2012" name="BMC Genomics">
        <title>Comparative genomic analysis of human infective Trypanosoma cruzi lineages with the bat-restricted subspecies T. cruzi marinkellei.</title>
        <authorList>
            <person name="Franzen O."/>
            <person name="Talavera-Lopez C."/>
            <person name="Ochaya S."/>
            <person name="Butler C.E."/>
            <person name="Messenger L.A."/>
            <person name="Lewis M.D."/>
            <person name="Llewellyn M.S."/>
            <person name="Marinkelle C.J."/>
            <person name="Tyler K.M."/>
            <person name="Miles M.A."/>
            <person name="Andersson B."/>
        </authorList>
    </citation>
    <scope>NUCLEOTIDE SEQUENCE [LARGE SCALE GENOMIC DNA]</scope>
    <source>
        <strain evidence="3 4">B7</strain>
    </source>
</reference>
<dbReference type="AlphaFoldDB" id="K2MTW2"/>
<dbReference type="EMBL" id="AHKC01005116">
    <property type="protein sequence ID" value="EKF38678.1"/>
    <property type="molecule type" value="Genomic_DNA"/>
</dbReference>
<dbReference type="Proteomes" id="UP000007350">
    <property type="component" value="Unassembled WGS sequence"/>
</dbReference>
<protein>
    <submittedName>
        <fullName evidence="3">Uncharacterized protein</fullName>
    </submittedName>
</protein>